<feature type="compositionally biased region" description="Polar residues" evidence="3">
    <location>
        <begin position="473"/>
        <end position="487"/>
    </location>
</feature>
<evidence type="ECO:0000256" key="1">
    <source>
        <dbReference type="ARBA" id="ARBA00023054"/>
    </source>
</evidence>
<feature type="compositionally biased region" description="Acidic residues" evidence="3">
    <location>
        <begin position="1203"/>
        <end position="1215"/>
    </location>
</feature>
<reference evidence="5" key="3">
    <citation type="submission" date="2025-09" db="UniProtKB">
        <authorList>
            <consortium name="Ensembl"/>
        </authorList>
    </citation>
    <scope>IDENTIFICATION</scope>
</reference>
<dbReference type="GO" id="GO:0150105">
    <property type="term" value="P:protein localization to cell-cell junction"/>
    <property type="evidence" value="ECO:0007669"/>
    <property type="project" value="TreeGrafter"/>
</dbReference>
<dbReference type="Proteomes" id="UP000694400">
    <property type="component" value="Chromosome 12"/>
</dbReference>
<feature type="region of interest" description="Disordered" evidence="3">
    <location>
        <begin position="1186"/>
        <end position="1237"/>
    </location>
</feature>
<protein>
    <submittedName>
        <fullName evidence="5">Cingulin like 1</fullName>
    </submittedName>
</protein>
<feature type="compositionally biased region" description="Low complexity" evidence="3">
    <location>
        <begin position="295"/>
        <end position="304"/>
    </location>
</feature>
<feature type="region of interest" description="Disordered" evidence="3">
    <location>
        <begin position="247"/>
        <end position="304"/>
    </location>
</feature>
<dbReference type="Pfam" id="PF01576">
    <property type="entry name" value="Myosin_tail_1"/>
    <property type="match status" value="1"/>
</dbReference>
<reference evidence="5" key="1">
    <citation type="submission" date="2019-08" db="EMBL/GenBank/DDBJ databases">
        <title>Three high-quality genomes provides insights into domestication of ducks.</title>
        <authorList>
            <person name="Hou Z.C."/>
            <person name="Zhu F."/>
            <person name="Yin Z.T."/>
            <person name="Zhang F."/>
        </authorList>
    </citation>
    <scope>NUCLEOTIDE SEQUENCE [LARGE SCALE GENOMIC DNA]</scope>
</reference>
<feature type="region of interest" description="Disordered" evidence="3">
    <location>
        <begin position="363"/>
        <end position="388"/>
    </location>
</feature>
<feature type="compositionally biased region" description="Polar residues" evidence="3">
    <location>
        <begin position="77"/>
        <end position="92"/>
    </location>
</feature>
<evidence type="ECO:0000259" key="4">
    <source>
        <dbReference type="Pfam" id="PF01576"/>
    </source>
</evidence>
<evidence type="ECO:0000256" key="3">
    <source>
        <dbReference type="SAM" id="MobiDB-lite"/>
    </source>
</evidence>
<name>A0A8B9TBV3_ANAPL</name>
<feature type="compositionally biased region" description="Basic and acidic residues" evidence="3">
    <location>
        <begin position="268"/>
        <end position="283"/>
    </location>
</feature>
<feature type="domain" description="Myosin tail" evidence="4">
    <location>
        <begin position="972"/>
        <end position="1188"/>
    </location>
</feature>
<dbReference type="InterPro" id="IPR002928">
    <property type="entry name" value="Myosin_tail"/>
</dbReference>
<feature type="compositionally biased region" description="Basic and acidic residues" evidence="3">
    <location>
        <begin position="377"/>
        <end position="387"/>
    </location>
</feature>
<feature type="coiled-coil region" evidence="2">
    <location>
        <begin position="606"/>
        <end position="967"/>
    </location>
</feature>
<dbReference type="PANTHER" id="PTHR46349">
    <property type="entry name" value="CINGULIN-LIKE PROTEIN 1-RELATED"/>
    <property type="match status" value="1"/>
</dbReference>
<organism evidence="5 6">
    <name type="scientific">Anas platyrhynchos</name>
    <name type="common">Mallard</name>
    <name type="synonym">Anas boschas</name>
    <dbReference type="NCBI Taxonomy" id="8839"/>
    <lineage>
        <taxon>Eukaryota</taxon>
        <taxon>Metazoa</taxon>
        <taxon>Chordata</taxon>
        <taxon>Craniata</taxon>
        <taxon>Vertebrata</taxon>
        <taxon>Euteleostomi</taxon>
        <taxon>Archelosauria</taxon>
        <taxon>Archosauria</taxon>
        <taxon>Dinosauria</taxon>
        <taxon>Saurischia</taxon>
        <taxon>Theropoda</taxon>
        <taxon>Coelurosauria</taxon>
        <taxon>Aves</taxon>
        <taxon>Neognathae</taxon>
        <taxon>Galloanserae</taxon>
        <taxon>Anseriformes</taxon>
        <taxon>Anatidae</taxon>
        <taxon>Anatinae</taxon>
        <taxon>Anas</taxon>
    </lineage>
</organism>
<dbReference type="GO" id="GO:0005923">
    <property type="term" value="C:bicellular tight junction"/>
    <property type="evidence" value="ECO:0007669"/>
    <property type="project" value="TreeGrafter"/>
</dbReference>
<evidence type="ECO:0000313" key="5">
    <source>
        <dbReference type="Ensembl" id="ENSAPLP00020019044.1"/>
    </source>
</evidence>
<accession>A0A8B9TBV3</accession>
<sequence length="1237" mass="142561">MEPYFPGFKHMQQDYEVTLELASEETQKNRNAQNSKTGSYGVSIRVQGIDGHPYIVLNNTEGCLSENPPPSGKDQKVLSQTASKPSTESNTAFKLEDRNSEHTQFPATQLVQPCMFKSLKITNLDEKENGLSDFRDGLPKSSNLLNFQRHPELLQPYDPEKNNLSLDSYQSSMCSKSTSFAKEDKTEAKPWISSSKVVSLQKTNTYLAESATANSKKVHLNRAVDIEDQNKQVLDCPGSAISPSEVHVSESFSSTGGSPCASPIAYPETRKPRPDVLPFRRQDSAGQVLDDSRRSSSSSATPTSANSLYRFLLDDQEYAIYADNVNRHENRRYIPFLPGTGRDIDTGSLPGVDQLIEKFDKKVDPHRRGRSGKRNRIHPDDRKRSRSVDSALPLGFDINSNNLGEFSKSLGKSAEHLLRPSKVCLHKQLSREQKPPSKDMKISARSIGKLQMPDKDSQNSHFSSLQYHKQNGANTESFTFRSSTLPGQNKRDEVKTVTSTLLLPNRITIPSDSGAKKISATPDLLKGQQDIAQQTNEETAKQILYNYLKEGSADNDDATKRKVNLVFEKIQTLKSRAAGKTPSLIFFLCLNQQNTKEERDATRASLKDLQFQLDESICERDALKKKLEENEKELRQNLEELFQVKMEQEQHQTEIRDLQDQLSEMHDELDNAKHTDEGEKEVLIEELMQMKQDLQEVLIAKEQQEEILRKRERELTALKGALKEEVSSHDMEMDKLKEQHDKELLNLQQSLEKATKNAAVLASERNAAEEMRNSTENQVKELMKENEQLKRTVDELESKNEELHKQFDNMKEEEGSVKEKIKRCEGPFSLYVSSNLLQENIRCISQERQQLIQELKDEIHQKEQLKKIKSEMENEQWQLNKTIEKLKEEMAEVVEVSRTSTLELQSQLDEYKEKNRRELADVQRQLKEKNLEVEKSRLTTMRMQDEMRLMEENLRDHQRAQDEAITKTQLLEQTVKGLEYELEVKNHLKDDRARQIKLMEDKLSHLELELDEEKNNSDLLSERISRCREQIEQMRTELLQERATKQDLECDKISLERQNKDLKSRILHLEGSYRSSKEGLVAQMEARITELEERLENEERDRANFQLNNRRLERKVKELMLQVDDEHLSLTDQKDQLSLRLKAMKRQVEEAEEEIDRLESAKKKLQRELEEQLDINEQLQGQLNAAKKELSRRKKSPSKMLTDFDDDDDDDEFSTDGDSLCEVPSGNNFSKDDDTIN</sequence>
<reference evidence="5" key="2">
    <citation type="submission" date="2025-08" db="UniProtKB">
        <authorList>
            <consortium name="Ensembl"/>
        </authorList>
    </citation>
    <scope>IDENTIFICATION</scope>
</reference>
<dbReference type="Ensembl" id="ENSAPLT00020020590.1">
    <property type="protein sequence ID" value="ENSAPLP00020019044.1"/>
    <property type="gene ID" value="ENSAPLG00020013473.1"/>
</dbReference>
<evidence type="ECO:0000256" key="2">
    <source>
        <dbReference type="SAM" id="Coils"/>
    </source>
</evidence>
<dbReference type="AlphaFoldDB" id="A0A8B9TBV3"/>
<keyword evidence="1 2" id="KW-0175">Coiled coil</keyword>
<proteinExistence type="predicted"/>
<dbReference type="PANTHER" id="PTHR46349:SF2">
    <property type="entry name" value="CINGULIN-LIKE PROTEIN 1"/>
    <property type="match status" value="1"/>
</dbReference>
<feature type="compositionally biased region" description="Basic residues" evidence="3">
    <location>
        <begin position="364"/>
        <end position="376"/>
    </location>
</feature>
<feature type="region of interest" description="Disordered" evidence="3">
    <location>
        <begin position="60"/>
        <end position="92"/>
    </location>
</feature>
<evidence type="ECO:0000313" key="6">
    <source>
        <dbReference type="Proteomes" id="UP000694400"/>
    </source>
</evidence>
<dbReference type="GO" id="GO:0016459">
    <property type="term" value="C:myosin complex"/>
    <property type="evidence" value="ECO:0007669"/>
    <property type="project" value="InterPro"/>
</dbReference>
<feature type="region of interest" description="Disordered" evidence="3">
    <location>
        <begin position="473"/>
        <end position="494"/>
    </location>
</feature>